<dbReference type="PANTHER" id="PTHR35558:SF1">
    <property type="entry name" value="ENDONUCLEASE_EXONUCLEASE_PHOSPHATASE DOMAIN-CONTAINING PROTEIN"/>
    <property type="match status" value="1"/>
</dbReference>
<sequence length="454" mass="50365">MGRWLSFGGYYGKWFVPRDLIGLWVVRDEWQENRLYIEVHKQTEGLRLPQHCWREIPVTFQSEDLSKLYGWLENEAGRDEIMRVLLACQRALGVVTTEEADAETEQAASPSGSAASVLTAASLKKKAVHRKRPALPIVAVATVGEQVLPSYSGTSASGLIVSPSIPCPIFPSVFPTTTIDAIMPSTSNMPSMSHVSSDSHIPFTTHVTSASHVPSTSHVSATADAIQQVGTVQAVEAAKQSSSLSAVPIVHSQAESSSAEGTKDASILQLLGLHLSSLVKEKIIRGEYVDLLSLLPSAKEFLQTEKKGDSEEDRRRPVARTFTNWLQVFCIYCNILTEKYPGLAPKLLRHLDIVLEAYRSYGGVAWYIYDNRFRKKMTLSWGQKDVDLWMGMLMPRPLSNFSNQKSQVNAQGQSNAQNKYNTCWAYNESHYVGLKHECAQCGGAHPAFRFVKKF</sequence>
<evidence type="ECO:0000313" key="1">
    <source>
        <dbReference type="EMBL" id="OCT76197.1"/>
    </source>
</evidence>
<evidence type="ECO:0000313" key="2">
    <source>
        <dbReference type="Proteomes" id="UP000694892"/>
    </source>
</evidence>
<dbReference type="PANTHER" id="PTHR35558">
    <property type="entry name" value="SGNH_HYDRO DOMAIN-CONTAINING PROTEIN"/>
    <property type="match status" value="1"/>
</dbReference>
<dbReference type="AlphaFoldDB" id="A0A974CNP7"/>
<organism evidence="1 2">
    <name type="scientific">Xenopus laevis</name>
    <name type="common">African clawed frog</name>
    <dbReference type="NCBI Taxonomy" id="8355"/>
    <lineage>
        <taxon>Eukaryota</taxon>
        <taxon>Metazoa</taxon>
        <taxon>Chordata</taxon>
        <taxon>Craniata</taxon>
        <taxon>Vertebrata</taxon>
        <taxon>Euteleostomi</taxon>
        <taxon>Amphibia</taxon>
        <taxon>Batrachia</taxon>
        <taxon>Anura</taxon>
        <taxon>Pipoidea</taxon>
        <taxon>Pipidae</taxon>
        <taxon>Xenopodinae</taxon>
        <taxon>Xenopus</taxon>
        <taxon>Xenopus</taxon>
    </lineage>
</organism>
<gene>
    <name evidence="1" type="ORF">XELAEV_18031392mg</name>
</gene>
<accession>A0A974CNP7</accession>
<dbReference type="EMBL" id="CM004476">
    <property type="protein sequence ID" value="OCT76197.1"/>
    <property type="molecule type" value="Genomic_DNA"/>
</dbReference>
<protein>
    <submittedName>
        <fullName evidence="1">Uncharacterized protein</fullName>
    </submittedName>
</protein>
<name>A0A974CNP7_XENLA</name>
<dbReference type="Proteomes" id="UP000694892">
    <property type="component" value="Chromosome 6L"/>
</dbReference>
<reference evidence="2" key="1">
    <citation type="journal article" date="2016" name="Nature">
        <title>Genome evolution in the allotetraploid frog Xenopus laevis.</title>
        <authorList>
            <person name="Session A.M."/>
            <person name="Uno Y."/>
            <person name="Kwon T."/>
            <person name="Chapman J.A."/>
            <person name="Toyoda A."/>
            <person name="Takahashi S."/>
            <person name="Fukui A."/>
            <person name="Hikosaka A."/>
            <person name="Suzuki A."/>
            <person name="Kondo M."/>
            <person name="van Heeringen S.J."/>
            <person name="Quigley I."/>
            <person name="Heinz S."/>
            <person name="Ogino H."/>
            <person name="Ochi H."/>
            <person name="Hellsten U."/>
            <person name="Lyons J.B."/>
            <person name="Simakov O."/>
            <person name="Putnam N."/>
            <person name="Stites J."/>
            <person name="Kuroki Y."/>
            <person name="Tanaka T."/>
            <person name="Michiue T."/>
            <person name="Watanabe M."/>
            <person name="Bogdanovic O."/>
            <person name="Lister R."/>
            <person name="Georgiou G."/>
            <person name="Paranjpe S.S."/>
            <person name="van Kruijsbergen I."/>
            <person name="Shu S."/>
            <person name="Carlson J."/>
            <person name="Kinoshita T."/>
            <person name="Ohta Y."/>
            <person name="Mawaribuchi S."/>
            <person name="Jenkins J."/>
            <person name="Grimwood J."/>
            <person name="Schmutz J."/>
            <person name="Mitros T."/>
            <person name="Mozaffari S.V."/>
            <person name="Suzuki Y."/>
            <person name="Haramoto Y."/>
            <person name="Yamamoto T.S."/>
            <person name="Takagi C."/>
            <person name="Heald R."/>
            <person name="Miller K."/>
            <person name="Haudenschild C."/>
            <person name="Kitzman J."/>
            <person name="Nakayama T."/>
            <person name="Izutsu Y."/>
            <person name="Robert J."/>
            <person name="Fortriede J."/>
            <person name="Burns K."/>
            <person name="Lotay V."/>
            <person name="Karimi K."/>
            <person name="Yasuoka Y."/>
            <person name="Dichmann D.S."/>
            <person name="Flajnik M.F."/>
            <person name="Houston D.W."/>
            <person name="Shendure J."/>
            <person name="DuPasquier L."/>
            <person name="Vize P.D."/>
            <person name="Zorn A.M."/>
            <person name="Ito M."/>
            <person name="Marcotte E.M."/>
            <person name="Wallingford J.B."/>
            <person name="Ito Y."/>
            <person name="Asashima M."/>
            <person name="Ueno N."/>
            <person name="Matsuda Y."/>
            <person name="Veenstra G.J."/>
            <person name="Fujiyama A."/>
            <person name="Harland R.M."/>
            <person name="Taira M."/>
            <person name="Rokhsar D.S."/>
        </authorList>
    </citation>
    <scope>NUCLEOTIDE SEQUENCE [LARGE SCALE GENOMIC DNA]</scope>
    <source>
        <strain evidence="2">J</strain>
    </source>
</reference>
<proteinExistence type="predicted"/>